<dbReference type="SMART" id="SM00062">
    <property type="entry name" value="PBPb"/>
    <property type="match status" value="1"/>
</dbReference>
<sequence length="240" mass="27032">MLFIAIRGATETREVVHFVAEDLPPYHFINAKGEVDGGLVALAQAIADEANVIAKIEIMPMARVLHQFESKQNVALLSWLKTPVRALQFRFLGTMCHASASLIGLRQSQTPIQDLNAAKRYRTGTIRGYYSETFLKENGFAEGYELVLVSNYEILWNLLFKGRIDFVLTNTLTLEKELTALGLDSSAIEHKLILEQFPSELGLAVNAQFPNELANRLQHALVELNQSGRQQTILERWKIH</sequence>
<keyword evidence="3" id="KW-1185">Reference proteome</keyword>
<gene>
    <name evidence="2" type="ORF">CEX98_17930</name>
</gene>
<protein>
    <submittedName>
        <fullName evidence="2">Amino acid ABC transporter substrate-binding protein</fullName>
    </submittedName>
</protein>
<dbReference type="InterPro" id="IPR001638">
    <property type="entry name" value="Solute-binding_3/MltF_N"/>
</dbReference>
<dbReference type="SUPFAM" id="SSF53850">
    <property type="entry name" value="Periplasmic binding protein-like II"/>
    <property type="match status" value="1"/>
</dbReference>
<comment type="caution">
    <text evidence="2">The sequence shown here is derived from an EMBL/GenBank/DDBJ whole genome shotgun (WGS) entry which is preliminary data.</text>
</comment>
<evidence type="ECO:0000313" key="3">
    <source>
        <dbReference type="Proteomes" id="UP000228621"/>
    </source>
</evidence>
<name>A0A2A5JLP3_PSEO7</name>
<dbReference type="Gene3D" id="3.40.190.10">
    <property type="entry name" value="Periplasmic binding protein-like II"/>
    <property type="match status" value="2"/>
</dbReference>
<dbReference type="Proteomes" id="UP000228621">
    <property type="component" value="Unassembled WGS sequence"/>
</dbReference>
<dbReference type="OrthoDB" id="8587856at2"/>
<accession>A0A2A5JLP3</accession>
<proteinExistence type="predicted"/>
<dbReference type="Pfam" id="PF00497">
    <property type="entry name" value="SBP_bac_3"/>
    <property type="match status" value="1"/>
</dbReference>
<feature type="domain" description="Solute-binding protein family 3/N-terminal" evidence="1">
    <location>
        <begin position="15"/>
        <end position="240"/>
    </location>
</feature>
<dbReference type="PANTHER" id="PTHR38834:SF3">
    <property type="entry name" value="SOLUTE-BINDING PROTEIN FAMILY 3_N-TERMINAL DOMAIN-CONTAINING PROTEIN"/>
    <property type="match status" value="1"/>
</dbReference>
<evidence type="ECO:0000313" key="2">
    <source>
        <dbReference type="EMBL" id="PCK30336.1"/>
    </source>
</evidence>
<organism evidence="2 3">
    <name type="scientific">Pseudoalteromonas piscicida</name>
    <dbReference type="NCBI Taxonomy" id="43662"/>
    <lineage>
        <taxon>Bacteria</taxon>
        <taxon>Pseudomonadati</taxon>
        <taxon>Pseudomonadota</taxon>
        <taxon>Gammaproteobacteria</taxon>
        <taxon>Alteromonadales</taxon>
        <taxon>Pseudoalteromonadaceae</taxon>
        <taxon>Pseudoalteromonas</taxon>
    </lineage>
</organism>
<dbReference type="PANTHER" id="PTHR38834">
    <property type="entry name" value="PERIPLASMIC SUBSTRATE BINDING PROTEIN FAMILY 3"/>
    <property type="match status" value="1"/>
</dbReference>
<dbReference type="EMBL" id="NKHF01000087">
    <property type="protein sequence ID" value="PCK30336.1"/>
    <property type="molecule type" value="Genomic_DNA"/>
</dbReference>
<reference evidence="3" key="1">
    <citation type="journal article" date="2019" name="Genome Announc.">
        <title>Draft Genome Sequence of Pseudoalteromonas piscicida Strain 36Y ROTHPW, an Hypersaline Seawater Isolate from the South Coast of Sonora, Mexico.</title>
        <authorList>
            <person name="Sanchez-Diaz R."/>
            <person name="Molina-Garza Z.J."/>
            <person name="Cruz-Suarez L.E."/>
            <person name="Selvin J."/>
            <person name="Kiran G.S."/>
            <person name="Ibarra-Gamez J.C."/>
            <person name="Gomez-Gil B."/>
            <person name="Galaviz-Silva L."/>
        </authorList>
    </citation>
    <scope>NUCLEOTIDE SEQUENCE [LARGE SCALE GENOMIC DNA]</scope>
    <source>
        <strain evidence="3">36Y_RITHPW</strain>
    </source>
</reference>
<evidence type="ECO:0000259" key="1">
    <source>
        <dbReference type="SMART" id="SM00062"/>
    </source>
</evidence>
<dbReference type="AlphaFoldDB" id="A0A2A5JLP3"/>